<proteinExistence type="predicted"/>
<comment type="caution">
    <text evidence="1">The sequence shown here is derived from an EMBL/GenBank/DDBJ whole genome shotgun (WGS) entry which is preliminary data.</text>
</comment>
<dbReference type="Pfam" id="PF04525">
    <property type="entry name" value="LOR"/>
    <property type="match status" value="1"/>
</dbReference>
<dbReference type="EMBL" id="JBHULC010000008">
    <property type="protein sequence ID" value="MFD2520824.1"/>
    <property type="molecule type" value="Genomic_DNA"/>
</dbReference>
<sequence>MRNTFNYLKKALSNKINVLERDSEVGYVEFDSFKTDVAGEFKQKKYLFKKKSFWKSDFQIYREDNKQLIGEITFSNWKRKAEINLINGEKFTMETRNFWGTQWRIDDVNREVLEFEKTKQFWSNEGTITANINDNEKMGLLVLLGIFVNFVYERRAAAAA</sequence>
<reference evidence="2" key="1">
    <citation type="journal article" date="2019" name="Int. J. Syst. Evol. Microbiol.">
        <title>The Global Catalogue of Microorganisms (GCM) 10K type strain sequencing project: providing services to taxonomists for standard genome sequencing and annotation.</title>
        <authorList>
            <consortium name="The Broad Institute Genomics Platform"/>
            <consortium name="The Broad Institute Genome Sequencing Center for Infectious Disease"/>
            <person name="Wu L."/>
            <person name="Ma J."/>
        </authorList>
    </citation>
    <scope>NUCLEOTIDE SEQUENCE [LARGE SCALE GENOMIC DNA]</scope>
    <source>
        <strain evidence="2">KCTC 52344</strain>
    </source>
</reference>
<evidence type="ECO:0000313" key="2">
    <source>
        <dbReference type="Proteomes" id="UP001597510"/>
    </source>
</evidence>
<name>A0ABW5J5J0_9BACT</name>
<organism evidence="1 2">
    <name type="scientific">Emticicia soli</name>
    <dbReference type="NCBI Taxonomy" id="2027878"/>
    <lineage>
        <taxon>Bacteria</taxon>
        <taxon>Pseudomonadati</taxon>
        <taxon>Bacteroidota</taxon>
        <taxon>Cytophagia</taxon>
        <taxon>Cytophagales</taxon>
        <taxon>Leadbetterellaceae</taxon>
        <taxon>Emticicia</taxon>
    </lineage>
</organism>
<protein>
    <submittedName>
        <fullName evidence="1">Uncharacterized protein</fullName>
    </submittedName>
</protein>
<dbReference type="InterPro" id="IPR007612">
    <property type="entry name" value="LOR"/>
</dbReference>
<gene>
    <name evidence="1" type="ORF">ACFSR2_08020</name>
</gene>
<evidence type="ECO:0000313" key="1">
    <source>
        <dbReference type="EMBL" id="MFD2520824.1"/>
    </source>
</evidence>
<dbReference type="Proteomes" id="UP001597510">
    <property type="component" value="Unassembled WGS sequence"/>
</dbReference>
<dbReference type="RefSeq" id="WP_340235173.1">
    <property type="nucleotide sequence ID" value="NZ_JBBEWC010000003.1"/>
</dbReference>
<accession>A0ABW5J5J0</accession>
<keyword evidence="2" id="KW-1185">Reference proteome</keyword>